<proteinExistence type="predicted"/>
<keyword evidence="1" id="KW-1133">Transmembrane helix</keyword>
<dbReference type="GO" id="GO:0016020">
    <property type="term" value="C:membrane"/>
    <property type="evidence" value="ECO:0007669"/>
    <property type="project" value="InterPro"/>
</dbReference>
<dbReference type="Pfam" id="PF06580">
    <property type="entry name" value="His_kinase"/>
    <property type="match status" value="1"/>
</dbReference>
<dbReference type="PANTHER" id="PTHR34220">
    <property type="entry name" value="SENSOR HISTIDINE KINASE YPDA"/>
    <property type="match status" value="1"/>
</dbReference>
<dbReference type="GO" id="GO:0000155">
    <property type="term" value="F:phosphorelay sensor kinase activity"/>
    <property type="evidence" value="ECO:0007669"/>
    <property type="project" value="InterPro"/>
</dbReference>
<feature type="transmembrane region" description="Helical" evidence="1">
    <location>
        <begin position="68"/>
        <end position="91"/>
    </location>
</feature>
<keyword evidence="1" id="KW-0472">Membrane</keyword>
<dbReference type="Proteomes" id="UP000198670">
    <property type="component" value="Unassembled WGS sequence"/>
</dbReference>
<dbReference type="InterPro" id="IPR036890">
    <property type="entry name" value="HATPase_C_sf"/>
</dbReference>
<evidence type="ECO:0000259" key="2">
    <source>
        <dbReference type="Pfam" id="PF06580"/>
    </source>
</evidence>
<dbReference type="InterPro" id="IPR010559">
    <property type="entry name" value="Sig_transdc_His_kin_internal"/>
</dbReference>
<dbReference type="RefSeq" id="WP_218146551.1">
    <property type="nucleotide sequence ID" value="NZ_FOQO01000005.1"/>
</dbReference>
<dbReference type="EMBL" id="FOQO01000005">
    <property type="protein sequence ID" value="SFI72971.1"/>
    <property type="molecule type" value="Genomic_DNA"/>
</dbReference>
<dbReference type="STRING" id="1477437.SAMN05444682_105228"/>
<feature type="transmembrane region" description="Helical" evidence="1">
    <location>
        <begin position="7"/>
        <end position="24"/>
    </location>
</feature>
<keyword evidence="1" id="KW-0812">Transmembrane</keyword>
<feature type="transmembrane region" description="Helical" evidence="1">
    <location>
        <begin position="240"/>
        <end position="260"/>
    </location>
</feature>
<accession>A0A1I3KKD0</accession>
<reference evidence="3 4" key="1">
    <citation type="submission" date="2016-10" db="EMBL/GenBank/DDBJ databases">
        <authorList>
            <person name="de Groot N.N."/>
        </authorList>
    </citation>
    <scope>NUCLEOTIDE SEQUENCE [LARGE SCALE GENOMIC DNA]</scope>
    <source>
        <strain evidence="3 4">RK1</strain>
    </source>
</reference>
<gene>
    <name evidence="3" type="ORF">SAMN05444682_105228</name>
</gene>
<dbReference type="InterPro" id="IPR050640">
    <property type="entry name" value="Bact_2-comp_sensor_kinase"/>
</dbReference>
<dbReference type="SUPFAM" id="SSF55874">
    <property type="entry name" value="ATPase domain of HSP90 chaperone/DNA topoisomerase II/histidine kinase"/>
    <property type="match status" value="1"/>
</dbReference>
<keyword evidence="4" id="KW-1185">Reference proteome</keyword>
<feature type="transmembrane region" description="Helical" evidence="1">
    <location>
        <begin position="210"/>
        <end position="234"/>
    </location>
</feature>
<feature type="transmembrane region" description="Helical" evidence="1">
    <location>
        <begin position="177"/>
        <end position="198"/>
    </location>
</feature>
<keyword evidence="3" id="KW-0808">Transferase</keyword>
<dbReference type="AlphaFoldDB" id="A0A1I3KKD0"/>
<feature type="transmembrane region" description="Helical" evidence="1">
    <location>
        <begin position="153"/>
        <end position="171"/>
    </location>
</feature>
<evidence type="ECO:0000313" key="4">
    <source>
        <dbReference type="Proteomes" id="UP000198670"/>
    </source>
</evidence>
<sequence>MKLNRIETILATGIYGFVLVLIFSNQGNSGSARHAVSLMAYATVIYGAYLAFTQWISPSFFQVRKIDVGIATTLLLFFLVWLGLTSCIWVRDYHLRDYHHWDDGRFVPHLKRGESLGGALLVLLLLFAYEGIKRLIRYLQHTRNTLATRIAKESLVVLGGGTLIFVMLMAVEGKLAAFWLAIVPYIYLIFALNIYWLLPLKEKRRYTFPLYLLIAIGLSFVAFIPSGLFLVSVIRSAEELFFVLWICINLIMIPLVNFVYQRQKDRISQLVNLKMELGQTSADLSFLRSQINPHFLFNILNTLYGTALQEDAERTATGIQKLGDMMRFMLHENNQDRILLAREIDYLRNYIDLQLLRTATSKGITVECDIADALESTYIAPMLLIPFVENAFKHGISLQEKSWIKVSLYESEGKVHFDIHNSIHRKPESDPERRHSGVGLENVKQRLAMLYPNRYDLVIRETTQEYFVHLTIVC</sequence>
<name>A0A1I3KKD0_9SPHI</name>
<feature type="domain" description="Signal transduction histidine kinase internal region" evidence="2">
    <location>
        <begin position="282"/>
        <end position="358"/>
    </location>
</feature>
<dbReference type="PANTHER" id="PTHR34220:SF7">
    <property type="entry name" value="SENSOR HISTIDINE KINASE YPDA"/>
    <property type="match status" value="1"/>
</dbReference>
<dbReference type="Gene3D" id="3.30.565.10">
    <property type="entry name" value="Histidine kinase-like ATPase, C-terminal domain"/>
    <property type="match status" value="1"/>
</dbReference>
<keyword evidence="3" id="KW-0418">Kinase</keyword>
<feature type="transmembrane region" description="Helical" evidence="1">
    <location>
        <begin position="36"/>
        <end position="56"/>
    </location>
</feature>
<organism evidence="3 4">
    <name type="scientific">Parapedobacter indicus</name>
    <dbReference type="NCBI Taxonomy" id="1477437"/>
    <lineage>
        <taxon>Bacteria</taxon>
        <taxon>Pseudomonadati</taxon>
        <taxon>Bacteroidota</taxon>
        <taxon>Sphingobacteriia</taxon>
        <taxon>Sphingobacteriales</taxon>
        <taxon>Sphingobacteriaceae</taxon>
        <taxon>Parapedobacter</taxon>
    </lineage>
</organism>
<feature type="transmembrane region" description="Helical" evidence="1">
    <location>
        <begin position="115"/>
        <end position="132"/>
    </location>
</feature>
<evidence type="ECO:0000313" key="3">
    <source>
        <dbReference type="EMBL" id="SFI72971.1"/>
    </source>
</evidence>
<evidence type="ECO:0000256" key="1">
    <source>
        <dbReference type="SAM" id="Phobius"/>
    </source>
</evidence>
<protein>
    <submittedName>
        <fullName evidence="3">Histidine kinase</fullName>
    </submittedName>
</protein>